<accession>A0ACB9KV20</accession>
<comment type="caution">
    <text evidence="1">The sequence shown here is derived from an EMBL/GenBank/DDBJ whole genome shotgun (WGS) entry which is preliminary data.</text>
</comment>
<keyword evidence="2" id="KW-1185">Reference proteome</keyword>
<sequence length="454" mass="49246">MSQKDPAIKLFGRKIPLPECQIPATSPMGSQIPTKSETMDSCNGLKDTETEKSSAENSEQQEDSSDLGDGNKGSNHTELNVNPKAVQGKVDSSITDQDKAFKKPDRILQCPRCNSLDTKFCYFNNYNVNQPRHFCKNCQRYWTAGGTMRNVPVGAGRRKNKHLASQYRHIIVASDGIPSTRLDSTDESDVPLCESMESVLNLKDQKRSTDANSMSCAENGEEMSMCASSVTSAGTQGNELSELMVQRERGVSSNEPHTSHHLQCHPVPPWVFPMNPGWNNFASMAGAHQASERKCNPYSTGQTPMQWYPTPVVTVSGVCPPSISIPLQFVPSSYWGGAPIWTAGTAALSSGSNACLSPTSSTSNSCCSGNGSPTLGKHSRDTVFTNEEKSDKCVLVPKTLRIDDPNEASRSPIWTTLGIKHDNGAGKDCILGVSQIFETKSAAVSRAHSFQEIT</sequence>
<reference evidence="1 2" key="1">
    <citation type="journal article" date="2022" name="DNA Res.">
        <title>Chromosomal-level genome assembly of the orchid tree Bauhinia variegata (Leguminosae; Cercidoideae) supports the allotetraploid origin hypothesis of Bauhinia.</title>
        <authorList>
            <person name="Zhong Y."/>
            <person name="Chen Y."/>
            <person name="Zheng D."/>
            <person name="Pang J."/>
            <person name="Liu Y."/>
            <person name="Luo S."/>
            <person name="Meng S."/>
            <person name="Qian L."/>
            <person name="Wei D."/>
            <person name="Dai S."/>
            <person name="Zhou R."/>
        </authorList>
    </citation>
    <scope>NUCLEOTIDE SEQUENCE [LARGE SCALE GENOMIC DNA]</scope>
    <source>
        <strain evidence="1">BV-YZ2020</strain>
    </source>
</reference>
<dbReference type="EMBL" id="CM039438">
    <property type="protein sequence ID" value="KAI4301010.1"/>
    <property type="molecule type" value="Genomic_DNA"/>
</dbReference>
<organism evidence="1 2">
    <name type="scientific">Bauhinia variegata</name>
    <name type="common">Purple orchid tree</name>
    <name type="synonym">Phanera variegata</name>
    <dbReference type="NCBI Taxonomy" id="167791"/>
    <lineage>
        <taxon>Eukaryota</taxon>
        <taxon>Viridiplantae</taxon>
        <taxon>Streptophyta</taxon>
        <taxon>Embryophyta</taxon>
        <taxon>Tracheophyta</taxon>
        <taxon>Spermatophyta</taxon>
        <taxon>Magnoliopsida</taxon>
        <taxon>eudicotyledons</taxon>
        <taxon>Gunneridae</taxon>
        <taxon>Pentapetalae</taxon>
        <taxon>rosids</taxon>
        <taxon>fabids</taxon>
        <taxon>Fabales</taxon>
        <taxon>Fabaceae</taxon>
        <taxon>Cercidoideae</taxon>
        <taxon>Cercideae</taxon>
        <taxon>Bauhiniinae</taxon>
        <taxon>Bauhinia</taxon>
    </lineage>
</organism>
<gene>
    <name evidence="1" type="ORF">L6164_034328</name>
</gene>
<evidence type="ECO:0000313" key="1">
    <source>
        <dbReference type="EMBL" id="KAI4301010.1"/>
    </source>
</evidence>
<proteinExistence type="predicted"/>
<evidence type="ECO:0000313" key="2">
    <source>
        <dbReference type="Proteomes" id="UP000828941"/>
    </source>
</evidence>
<name>A0ACB9KV20_BAUVA</name>
<dbReference type="Proteomes" id="UP000828941">
    <property type="component" value="Chromosome 13"/>
</dbReference>
<protein>
    <submittedName>
        <fullName evidence="1">Uncharacterized protein</fullName>
    </submittedName>
</protein>